<dbReference type="Ensembl" id="ENSCSAT00000019455.1">
    <property type="protein sequence ID" value="ENSCSAP00000018873.1"/>
    <property type="gene ID" value="ENSCSAG00000019365.1"/>
</dbReference>
<proteinExistence type="predicted"/>
<accession>A0A0D9SDD4</accession>
<dbReference type="AlphaFoldDB" id="A0A0D9SDD4"/>
<dbReference type="Bgee" id="ENSCSAG00000019365">
    <property type="expression patterns" value="Expressed in prefrontal cortex and 7 other cell types or tissues"/>
</dbReference>
<dbReference type="Proteomes" id="UP000029965">
    <property type="component" value="Chromosome 25"/>
</dbReference>
<evidence type="ECO:0000313" key="2">
    <source>
        <dbReference type="Proteomes" id="UP000029965"/>
    </source>
</evidence>
<reference evidence="1" key="2">
    <citation type="submission" date="2025-08" db="UniProtKB">
        <authorList>
            <consortium name="Ensembl"/>
        </authorList>
    </citation>
    <scope>IDENTIFICATION</scope>
</reference>
<sequence length="63" mass="7479">VTRIKIPVCICFRYFEFCFFYALNILFQKVSEANSQTELLLRPHCKNVLFNVSFMIDLQAAHF</sequence>
<organism evidence="1 2">
    <name type="scientific">Chlorocebus sabaeus</name>
    <name type="common">Green monkey</name>
    <name type="synonym">Simia sabaea</name>
    <dbReference type="NCBI Taxonomy" id="60711"/>
    <lineage>
        <taxon>Eukaryota</taxon>
        <taxon>Metazoa</taxon>
        <taxon>Chordata</taxon>
        <taxon>Craniata</taxon>
        <taxon>Vertebrata</taxon>
        <taxon>Euteleostomi</taxon>
        <taxon>Mammalia</taxon>
        <taxon>Eutheria</taxon>
        <taxon>Euarchontoglires</taxon>
        <taxon>Primates</taxon>
        <taxon>Haplorrhini</taxon>
        <taxon>Catarrhini</taxon>
        <taxon>Cercopithecidae</taxon>
        <taxon>Cercopithecinae</taxon>
        <taxon>Chlorocebus</taxon>
    </lineage>
</organism>
<reference evidence="1" key="3">
    <citation type="submission" date="2025-09" db="UniProtKB">
        <authorList>
            <consortium name="Ensembl"/>
        </authorList>
    </citation>
    <scope>IDENTIFICATION</scope>
</reference>
<dbReference type="EMBL" id="AQIB01131582">
    <property type="status" value="NOT_ANNOTATED_CDS"/>
    <property type="molecule type" value="Genomic_DNA"/>
</dbReference>
<name>A0A0D9SDD4_CHLSB</name>
<evidence type="ECO:0000313" key="1">
    <source>
        <dbReference type="Ensembl" id="ENSCSAP00000018873.1"/>
    </source>
</evidence>
<dbReference type="eggNOG" id="ENOG502TKQX">
    <property type="taxonomic scope" value="Eukaryota"/>
</dbReference>
<dbReference type="GeneTree" id="ENSGT00500000045533"/>
<reference evidence="1 2" key="1">
    <citation type="submission" date="2014-03" db="EMBL/GenBank/DDBJ databases">
        <authorList>
            <person name="Warren W."/>
            <person name="Wilson R.K."/>
        </authorList>
    </citation>
    <scope>NUCLEOTIDE SEQUENCE</scope>
</reference>
<keyword evidence="2" id="KW-1185">Reference proteome</keyword>
<protein>
    <submittedName>
        <fullName evidence="1">Uncharacterized protein</fullName>
    </submittedName>
</protein>
<dbReference type="OMA" id="CICFRYF"/>